<sequence length="125" mass="12824">MIFELSGGAHHAQAQVLDDQKATGSVAGALAPPTGLLHAAEQAASSDRICGASDSTMGTKKAAARACGLPPARMRALVHDVQQVLLDLLQGGLVDGRNMIYAFDLQAPHGLGQLSHEAPYTPAGT</sequence>
<evidence type="ECO:0000313" key="1">
    <source>
        <dbReference type="EMBL" id="WIY50169.1"/>
    </source>
</evidence>
<evidence type="ECO:0000313" key="2">
    <source>
        <dbReference type="Proteomes" id="UP001242732"/>
    </source>
</evidence>
<reference evidence="1 2" key="1">
    <citation type="submission" date="2023-06" db="EMBL/GenBank/DDBJ databases">
        <authorList>
            <person name="Ham H."/>
            <person name="Park D.S."/>
        </authorList>
    </citation>
    <scope>NUCLEOTIDE SEQUENCE [LARGE SCALE GENOMIC DNA]</scope>
    <source>
        <strain evidence="1 2">KACC 17005</strain>
    </source>
</reference>
<dbReference type="RefSeq" id="WP_157050039.1">
    <property type="nucleotide sequence ID" value="NZ_CP023687.1"/>
</dbReference>
<name>A0ABY9ATN9_PARCI</name>
<protein>
    <submittedName>
        <fullName evidence="1">Uncharacterized protein</fullName>
    </submittedName>
</protein>
<organism evidence="1 2">
    <name type="scientific">Paracidovorax citrulli</name>
    <name type="common">Acidovorax citrulli</name>
    <dbReference type="NCBI Taxonomy" id="80869"/>
    <lineage>
        <taxon>Bacteria</taxon>
        <taxon>Pseudomonadati</taxon>
        <taxon>Pseudomonadota</taxon>
        <taxon>Betaproteobacteria</taxon>
        <taxon>Burkholderiales</taxon>
        <taxon>Comamonadaceae</taxon>
        <taxon>Paracidovorax</taxon>
    </lineage>
</organism>
<dbReference type="EMBL" id="CP127363">
    <property type="protein sequence ID" value="WIY50169.1"/>
    <property type="molecule type" value="Genomic_DNA"/>
</dbReference>
<proteinExistence type="predicted"/>
<accession>A0ABY9ATN9</accession>
<gene>
    <name evidence="1" type="ORF">QRO08_06230</name>
</gene>
<keyword evidence="2" id="KW-1185">Reference proteome</keyword>
<dbReference type="Proteomes" id="UP001242732">
    <property type="component" value="Chromosome"/>
</dbReference>